<dbReference type="GO" id="GO:0016620">
    <property type="term" value="F:oxidoreductase activity, acting on the aldehyde or oxo group of donors, NAD or NADP as acceptor"/>
    <property type="evidence" value="ECO:0007669"/>
    <property type="project" value="InterPro"/>
</dbReference>
<dbReference type="OrthoDB" id="310895at2759"/>
<dbReference type="STRING" id="5286.A0A0K3CPB6"/>
<dbReference type="Pfam" id="PF00171">
    <property type="entry name" value="Aldedh"/>
    <property type="match status" value="1"/>
</dbReference>
<dbReference type="AlphaFoldDB" id="A0A0K3CPB6"/>
<dbReference type="PROSITE" id="PS00687">
    <property type="entry name" value="ALDEHYDE_DEHYDR_GLU"/>
    <property type="match status" value="1"/>
</dbReference>
<comment type="similarity">
    <text evidence="1 4">Belongs to the aldehyde dehydrogenase family.</text>
</comment>
<reference evidence="7 9" key="2">
    <citation type="journal article" date="2018" name="Elife">
        <title>Functional genomics of lipid metabolism in the oleaginous yeast Rhodosporidium toruloides.</title>
        <authorList>
            <person name="Coradetti S.T."/>
            <person name="Pinel D."/>
            <person name="Geiselman G."/>
            <person name="Ito M."/>
            <person name="Mondo S."/>
            <person name="Reilly M.C."/>
            <person name="Cheng Y.F."/>
            <person name="Bauer S."/>
            <person name="Grigoriev I."/>
            <person name="Gladden J.M."/>
            <person name="Simmons B.A."/>
            <person name="Brem R."/>
            <person name="Arkin A.P."/>
            <person name="Skerker J.M."/>
        </authorList>
    </citation>
    <scope>NUCLEOTIDE SEQUENCE [LARGE SCALE GENOMIC DNA]</scope>
    <source>
        <strain evidence="7 9">NBRC 0880</strain>
    </source>
</reference>
<dbReference type="Proteomes" id="UP000199069">
    <property type="component" value="Unassembled WGS sequence"/>
</dbReference>
<feature type="domain" description="Aldehyde dehydrogenase" evidence="5">
    <location>
        <begin position="19"/>
        <end position="492"/>
    </location>
</feature>
<dbReference type="OMA" id="NHTPFTG"/>
<name>A0A0K3CPB6_RHOTO</name>
<dbReference type="Gene3D" id="3.40.309.10">
    <property type="entry name" value="Aldehyde Dehydrogenase, Chain A, domain 2"/>
    <property type="match status" value="1"/>
</dbReference>
<dbReference type="FunFam" id="3.40.605.10:FF:000007">
    <property type="entry name" value="NAD/NADP-dependent betaine aldehyde dehydrogenase"/>
    <property type="match status" value="1"/>
</dbReference>
<dbReference type="InterPro" id="IPR016163">
    <property type="entry name" value="Ald_DH_C"/>
</dbReference>
<accession>A0A0K3CPB6</accession>
<evidence type="ECO:0000313" key="6">
    <source>
        <dbReference type="EMBL" id="CTR10295.1"/>
    </source>
</evidence>
<proteinExistence type="inferred from homology"/>
<dbReference type="InterPro" id="IPR016161">
    <property type="entry name" value="Ald_DH/histidinol_DH"/>
</dbReference>
<evidence type="ECO:0000256" key="2">
    <source>
        <dbReference type="ARBA" id="ARBA00023002"/>
    </source>
</evidence>
<dbReference type="Proteomes" id="UP000239560">
    <property type="component" value="Unassembled WGS sequence"/>
</dbReference>
<evidence type="ECO:0000259" key="5">
    <source>
        <dbReference type="Pfam" id="PF00171"/>
    </source>
</evidence>
<evidence type="ECO:0000313" key="8">
    <source>
        <dbReference type="Proteomes" id="UP000199069"/>
    </source>
</evidence>
<dbReference type="InterPro" id="IPR029510">
    <property type="entry name" value="Ald_DH_CS_GLU"/>
</dbReference>
<dbReference type="EMBL" id="CWKI01000012">
    <property type="protein sequence ID" value="CTR10295.1"/>
    <property type="molecule type" value="Genomic_DNA"/>
</dbReference>
<dbReference type="PANTHER" id="PTHR11699">
    <property type="entry name" value="ALDEHYDE DEHYDROGENASE-RELATED"/>
    <property type="match status" value="1"/>
</dbReference>
<dbReference type="InterPro" id="IPR016160">
    <property type="entry name" value="Ald_DH_CS_CYS"/>
</dbReference>
<dbReference type="CDD" id="cd07114">
    <property type="entry name" value="ALDH_DhaS"/>
    <property type="match status" value="1"/>
</dbReference>
<sequence length="519" mass="56014">MSYTVKESYPIWLAGKEVQGQAERIPIEDPATGEIIAYCNAASPAQVAEAITEAQRVFDAGTWSRKAPADRAAVLSEISRQFQAKVKDLAVLESKQTGRPYREMSTQLGRLHEWFDYAAALARTEEGSTQPVRGNLLNYVRREPLGVCALVSSFNHPLLISIKKLAFALAAGNSVILKPSELAPLSTLELAKIAQSAGLPDGVFSVLPGYGLTTGKALVSDPRIKKVDLTGGTAGGRAIGEIVGRNLTSYTAELGGKAPIVVFANTDLEIAVNGVAFASFIASGQTCVAGTRIIVQQPIFDSFLSLLTAKCASITSRIGSPFNKSSMMGPIISAKQLEIVEVLVESAKKDGARIVCGGERMKGKSGLDGHDLSAGYFYPPTLITGTSTVDATKLRIWREEAFGPVLVIVPFHTEEEAIKLANDSEYGLGSAIWTRDGAQAIRVSNALEHGLVWVNTHHRNDPSSPWGGYKNSGVGRENGHEAYRSYTQSKSVIVNFATEDESRTMDDWFREEDREVRYG</sequence>
<protein>
    <submittedName>
        <fullName evidence="6">BY PROTMAP: gi|472586137|gb|EMS23665.1| aldehyde dehydrogenase [Rhodosporidium toruloides NP11] gi|647397778|emb|CDR41031.1| RHTO0S05e10990g1_1 [Rhodosporidium toruloides]</fullName>
    </submittedName>
    <submittedName>
        <fullName evidence="7">Betaine aldehyde dehydrogenase</fullName>
    </submittedName>
</protein>
<dbReference type="InterPro" id="IPR015590">
    <property type="entry name" value="Aldehyde_DH_dom"/>
</dbReference>
<evidence type="ECO:0000313" key="7">
    <source>
        <dbReference type="EMBL" id="PRQ71563.1"/>
    </source>
</evidence>
<reference evidence="6 8" key="1">
    <citation type="submission" date="2015-07" db="EMBL/GenBank/DDBJ databases">
        <authorList>
            <person name="Cajimat M.N.B."/>
            <person name="Milazzo M.L."/>
            <person name="Fulhorst C.F."/>
        </authorList>
    </citation>
    <scope>NUCLEOTIDE SEQUENCE [LARGE SCALE GENOMIC DNA]</scope>
    <source>
        <strain evidence="6">Single colony</strain>
    </source>
</reference>
<evidence type="ECO:0000313" key="9">
    <source>
        <dbReference type="Proteomes" id="UP000239560"/>
    </source>
</evidence>
<evidence type="ECO:0000256" key="3">
    <source>
        <dbReference type="PROSITE-ProRule" id="PRU10007"/>
    </source>
</evidence>
<keyword evidence="2 4" id="KW-0560">Oxidoreductase</keyword>
<evidence type="ECO:0000256" key="4">
    <source>
        <dbReference type="RuleBase" id="RU003345"/>
    </source>
</evidence>
<gene>
    <name evidence="6" type="primary">FGENESH: predicted gene_12.316</name>
    <name evidence="7" type="ORF">AAT19DRAFT_10421</name>
    <name evidence="6" type="ORF">BN2166_0061560</name>
</gene>
<organism evidence="6 8">
    <name type="scientific">Rhodotorula toruloides</name>
    <name type="common">Yeast</name>
    <name type="synonym">Rhodosporidium toruloides</name>
    <dbReference type="NCBI Taxonomy" id="5286"/>
    <lineage>
        <taxon>Eukaryota</taxon>
        <taxon>Fungi</taxon>
        <taxon>Dikarya</taxon>
        <taxon>Basidiomycota</taxon>
        <taxon>Pucciniomycotina</taxon>
        <taxon>Microbotryomycetes</taxon>
        <taxon>Sporidiobolales</taxon>
        <taxon>Sporidiobolaceae</taxon>
        <taxon>Rhodotorula</taxon>
    </lineage>
</organism>
<dbReference type="PROSITE" id="PS00070">
    <property type="entry name" value="ALDEHYDE_DEHYDR_CYS"/>
    <property type="match status" value="1"/>
</dbReference>
<dbReference type="InterPro" id="IPR016162">
    <property type="entry name" value="Ald_DH_N"/>
</dbReference>
<keyword evidence="8" id="KW-1185">Reference proteome</keyword>
<feature type="active site" evidence="3">
    <location>
        <position position="253"/>
    </location>
</feature>
<evidence type="ECO:0000256" key="1">
    <source>
        <dbReference type="ARBA" id="ARBA00009986"/>
    </source>
</evidence>
<dbReference type="Gene3D" id="3.40.605.10">
    <property type="entry name" value="Aldehyde Dehydrogenase, Chain A, domain 1"/>
    <property type="match status" value="1"/>
</dbReference>
<dbReference type="EMBL" id="LCTV02000012">
    <property type="protein sequence ID" value="PRQ71563.1"/>
    <property type="molecule type" value="Genomic_DNA"/>
</dbReference>
<dbReference type="SUPFAM" id="SSF53720">
    <property type="entry name" value="ALDH-like"/>
    <property type="match status" value="1"/>
</dbReference>
<dbReference type="FunFam" id="3.40.309.10:FF:000009">
    <property type="entry name" value="Aldehyde dehydrogenase A"/>
    <property type="match status" value="1"/>
</dbReference>